<keyword evidence="3" id="KW-0158">Chromosome</keyword>
<evidence type="ECO:0000313" key="14">
    <source>
        <dbReference type="EMBL" id="RZF44065.1"/>
    </source>
</evidence>
<accession>A0A482XDJ9</accession>
<feature type="domain" description="Post-SET" evidence="13">
    <location>
        <begin position="667"/>
        <end position="683"/>
    </location>
</feature>
<dbReference type="GO" id="GO:0032259">
    <property type="term" value="P:methylation"/>
    <property type="evidence" value="ECO:0007669"/>
    <property type="project" value="UniProtKB-KW"/>
</dbReference>
<dbReference type="OrthoDB" id="5792673at2759"/>
<feature type="region of interest" description="Disordered" evidence="10">
    <location>
        <begin position="551"/>
        <end position="574"/>
    </location>
</feature>
<dbReference type="InterPro" id="IPR007728">
    <property type="entry name" value="Pre-SET_dom"/>
</dbReference>
<dbReference type="Gene3D" id="2.30.30.140">
    <property type="match status" value="1"/>
</dbReference>
<evidence type="ECO:0000256" key="9">
    <source>
        <dbReference type="ARBA" id="ARBA00023242"/>
    </source>
</evidence>
<feature type="compositionally biased region" description="Acidic residues" evidence="10">
    <location>
        <begin position="513"/>
        <end position="526"/>
    </location>
</feature>
<evidence type="ECO:0000256" key="6">
    <source>
        <dbReference type="ARBA" id="ARBA00022691"/>
    </source>
</evidence>
<dbReference type="Pfam" id="PF00856">
    <property type="entry name" value="SET"/>
    <property type="match status" value="1"/>
</dbReference>
<evidence type="ECO:0008006" key="16">
    <source>
        <dbReference type="Google" id="ProtNLM"/>
    </source>
</evidence>
<dbReference type="Proteomes" id="UP000291343">
    <property type="component" value="Unassembled WGS sequence"/>
</dbReference>
<evidence type="ECO:0000256" key="7">
    <source>
        <dbReference type="ARBA" id="ARBA00022723"/>
    </source>
</evidence>
<dbReference type="PROSITE" id="PS50868">
    <property type="entry name" value="POST_SET"/>
    <property type="match status" value="1"/>
</dbReference>
<gene>
    <name evidence="14" type="ORF">LSTR_LSTR011110</name>
</gene>
<evidence type="ECO:0000256" key="3">
    <source>
        <dbReference type="ARBA" id="ARBA00022454"/>
    </source>
</evidence>
<dbReference type="Pfam" id="PF18358">
    <property type="entry name" value="Tudor_4"/>
    <property type="match status" value="1"/>
</dbReference>
<keyword evidence="8" id="KW-0862">Zinc</keyword>
<name>A0A482XDJ9_LAOST</name>
<dbReference type="InterPro" id="IPR041292">
    <property type="entry name" value="Tudor_4"/>
</dbReference>
<dbReference type="InterPro" id="IPR016177">
    <property type="entry name" value="DNA-bd_dom_sf"/>
</dbReference>
<dbReference type="PROSITE" id="PS50867">
    <property type="entry name" value="PRE_SET"/>
    <property type="match status" value="1"/>
</dbReference>
<dbReference type="InterPro" id="IPR003616">
    <property type="entry name" value="Post-SET_dom"/>
</dbReference>
<evidence type="ECO:0000256" key="5">
    <source>
        <dbReference type="ARBA" id="ARBA00022679"/>
    </source>
</evidence>
<organism evidence="14 15">
    <name type="scientific">Laodelphax striatellus</name>
    <name type="common">Small brown planthopper</name>
    <name type="synonym">Delphax striatella</name>
    <dbReference type="NCBI Taxonomy" id="195883"/>
    <lineage>
        <taxon>Eukaryota</taxon>
        <taxon>Metazoa</taxon>
        <taxon>Ecdysozoa</taxon>
        <taxon>Arthropoda</taxon>
        <taxon>Hexapoda</taxon>
        <taxon>Insecta</taxon>
        <taxon>Pterygota</taxon>
        <taxon>Neoptera</taxon>
        <taxon>Paraneoptera</taxon>
        <taxon>Hemiptera</taxon>
        <taxon>Auchenorrhyncha</taxon>
        <taxon>Fulgoroidea</taxon>
        <taxon>Delphacidae</taxon>
        <taxon>Criomorphinae</taxon>
        <taxon>Laodelphax</taxon>
    </lineage>
</organism>
<feature type="region of interest" description="Disordered" evidence="10">
    <location>
        <begin position="154"/>
        <end position="193"/>
    </location>
</feature>
<evidence type="ECO:0000259" key="13">
    <source>
        <dbReference type="PROSITE" id="PS50868"/>
    </source>
</evidence>
<dbReference type="GO" id="GO:0005634">
    <property type="term" value="C:nucleus"/>
    <property type="evidence" value="ECO:0007669"/>
    <property type="project" value="UniProtKB-SubCell"/>
</dbReference>
<dbReference type="GO" id="GO:0010629">
    <property type="term" value="P:negative regulation of gene expression"/>
    <property type="evidence" value="ECO:0007669"/>
    <property type="project" value="TreeGrafter"/>
</dbReference>
<sequence>MVFSISSNVFRYLVFFDDGYLQYVLHENIRLVCESSKNVWEDVHPESKTFIKDYLTRYPERPMVKLNIDEIVKTEWNGKWWVARVQDIDASLVKMYFDADERTEWIYRGSTRLGPLYIEMIAARDRQTGRNHRHASILKRQNPYVEYTQNIDESNSDDDVELVKESSEQAQQPARSVARKSTNQKQNKKPDTVYHRVGPVDITVKPKQYVQQNHPGAIAKVSLSKAPKPRPFTAHSCNNSCVAWTDYRFEKSREIPLFYTRKSKPFVVYIGPCGRRMRSHNEIVDYLFRTQSELSCDYFDFDPWVSCVNEYRLPKQMVNSSIKDLSYGKEHVSIECVNYVDCTYPDFVYYQTERRAMDNVFLNTDPEFLSGCNCTDNCRDRSKCSCWQLTITGAKCIPGLDFDENDIGYQYRRLPERVVSGIYECNSQCKCSKTCMNRVVQFPISVKLQLYKTLMKGWGIRCLHDIPQGSFICIYAGNLLTEQAANEGGKTYGDEYLAELDFIEVIENLKDDYESDVPESSEDEDSSSSKNKDQFDVDQFYPDQILIKINENKTKDTDSDDESDSKKTRKPVQFNANIKEEEKKVHKSVREYYGDDECIYIMDAKNGGNIGRYMNHSCNPNVFVQNVFVDTHDLRFPWVAFFASRFIEAGQELTWDYNYDVGSVPGKALHCYCGEANCRRRLL</sequence>
<dbReference type="InterPro" id="IPR046341">
    <property type="entry name" value="SET_dom_sf"/>
</dbReference>
<keyword evidence="15" id="KW-1185">Reference proteome</keyword>
<evidence type="ECO:0000256" key="10">
    <source>
        <dbReference type="SAM" id="MobiDB-lite"/>
    </source>
</evidence>
<dbReference type="InterPro" id="IPR051516">
    <property type="entry name" value="SETDB_methyltransferase"/>
</dbReference>
<dbReference type="STRING" id="195883.A0A482XDJ9"/>
<dbReference type="SMART" id="SM00317">
    <property type="entry name" value="SET"/>
    <property type="match status" value="1"/>
</dbReference>
<dbReference type="GO" id="GO:0005694">
    <property type="term" value="C:chromosome"/>
    <property type="evidence" value="ECO:0007669"/>
    <property type="project" value="UniProtKB-SubCell"/>
</dbReference>
<feature type="region of interest" description="Disordered" evidence="10">
    <location>
        <begin position="513"/>
        <end position="534"/>
    </location>
</feature>
<feature type="compositionally biased region" description="Polar residues" evidence="10">
    <location>
        <begin position="168"/>
        <end position="185"/>
    </location>
</feature>
<dbReference type="EMBL" id="QKKF02011495">
    <property type="protein sequence ID" value="RZF44065.1"/>
    <property type="molecule type" value="Genomic_DNA"/>
</dbReference>
<feature type="domain" description="Pre-SET" evidence="12">
    <location>
        <begin position="370"/>
        <end position="443"/>
    </location>
</feature>
<dbReference type="CDD" id="cd21181">
    <property type="entry name" value="Tudor_SETDB1_rpt2"/>
    <property type="match status" value="1"/>
</dbReference>
<feature type="domain" description="SET" evidence="11">
    <location>
        <begin position="446"/>
        <end position="658"/>
    </location>
</feature>
<dbReference type="GO" id="GO:0008270">
    <property type="term" value="F:zinc ion binding"/>
    <property type="evidence" value="ECO:0007669"/>
    <property type="project" value="InterPro"/>
</dbReference>
<dbReference type="SMART" id="SM00391">
    <property type="entry name" value="MBD"/>
    <property type="match status" value="1"/>
</dbReference>
<evidence type="ECO:0000256" key="1">
    <source>
        <dbReference type="ARBA" id="ARBA00004123"/>
    </source>
</evidence>
<dbReference type="Gene3D" id="2.170.270.10">
    <property type="entry name" value="SET domain"/>
    <property type="match status" value="2"/>
</dbReference>
<protein>
    <recommendedName>
        <fullName evidence="16">Histone-lysine N-methyltransferase</fullName>
    </recommendedName>
</protein>
<dbReference type="PANTHER" id="PTHR46024:SF1">
    <property type="entry name" value="HISTONE-LYSINE N-METHYLTRANSFERASE EGGLESS"/>
    <property type="match status" value="1"/>
</dbReference>
<keyword evidence="5" id="KW-0808">Transferase</keyword>
<dbReference type="Pfam" id="PF01429">
    <property type="entry name" value="MBD"/>
    <property type="match status" value="1"/>
</dbReference>
<dbReference type="GO" id="GO:0070828">
    <property type="term" value="P:heterochromatin organization"/>
    <property type="evidence" value="ECO:0007669"/>
    <property type="project" value="TreeGrafter"/>
</dbReference>
<proteinExistence type="predicted"/>
<dbReference type="InParanoid" id="A0A482XDJ9"/>
<dbReference type="InterPro" id="IPR001214">
    <property type="entry name" value="SET_dom"/>
</dbReference>
<dbReference type="CDD" id="cd10517">
    <property type="entry name" value="SET_SETDB1"/>
    <property type="match status" value="1"/>
</dbReference>
<dbReference type="SMART" id="SM00468">
    <property type="entry name" value="PreSET"/>
    <property type="match status" value="1"/>
</dbReference>
<dbReference type="PANTHER" id="PTHR46024">
    <property type="entry name" value="HISTONE-LYSINE N-METHYLTRANSFERASE EGGLESS"/>
    <property type="match status" value="1"/>
</dbReference>
<keyword evidence="7" id="KW-0479">Metal-binding</keyword>
<comment type="subcellular location">
    <subcellularLocation>
        <location evidence="2">Chromosome</location>
    </subcellularLocation>
    <subcellularLocation>
        <location evidence="1">Nucleus</location>
    </subcellularLocation>
</comment>
<keyword evidence="6" id="KW-0949">S-adenosyl-L-methionine</keyword>
<dbReference type="PROSITE" id="PS50280">
    <property type="entry name" value="SET"/>
    <property type="match status" value="1"/>
</dbReference>
<dbReference type="FunCoup" id="A0A482XDJ9">
    <property type="interactions" value="1538"/>
</dbReference>
<comment type="caution">
    <text evidence="14">The sequence shown here is derived from an EMBL/GenBank/DDBJ whole genome shotgun (WGS) entry which is preliminary data.</text>
</comment>
<keyword evidence="4" id="KW-0489">Methyltransferase</keyword>
<keyword evidence="9" id="KW-0539">Nucleus</keyword>
<evidence type="ECO:0000256" key="4">
    <source>
        <dbReference type="ARBA" id="ARBA00022603"/>
    </source>
</evidence>
<evidence type="ECO:0000256" key="2">
    <source>
        <dbReference type="ARBA" id="ARBA00004286"/>
    </source>
</evidence>
<dbReference type="Gene3D" id="3.30.890.10">
    <property type="entry name" value="Methyl-cpg-binding Protein 2, Chain A"/>
    <property type="match status" value="1"/>
</dbReference>
<dbReference type="Pfam" id="PF05033">
    <property type="entry name" value="Pre-SET"/>
    <property type="match status" value="1"/>
</dbReference>
<dbReference type="GO" id="GO:0046974">
    <property type="term" value="F:histone H3K9 methyltransferase activity"/>
    <property type="evidence" value="ECO:0007669"/>
    <property type="project" value="UniProtKB-ARBA"/>
</dbReference>
<dbReference type="AlphaFoldDB" id="A0A482XDJ9"/>
<evidence type="ECO:0000256" key="8">
    <source>
        <dbReference type="ARBA" id="ARBA00022833"/>
    </source>
</evidence>
<evidence type="ECO:0000259" key="12">
    <source>
        <dbReference type="PROSITE" id="PS50867"/>
    </source>
</evidence>
<evidence type="ECO:0000259" key="11">
    <source>
        <dbReference type="PROSITE" id="PS50280"/>
    </source>
</evidence>
<dbReference type="GO" id="GO:0003677">
    <property type="term" value="F:DNA binding"/>
    <property type="evidence" value="ECO:0007669"/>
    <property type="project" value="InterPro"/>
</dbReference>
<dbReference type="InterPro" id="IPR001739">
    <property type="entry name" value="Methyl_CpG_DNA-bd"/>
</dbReference>
<dbReference type="SUPFAM" id="SSF82199">
    <property type="entry name" value="SET domain"/>
    <property type="match status" value="1"/>
</dbReference>
<reference evidence="14 15" key="1">
    <citation type="journal article" date="2017" name="Gigascience">
        <title>Genome sequence of the small brown planthopper, Laodelphax striatellus.</title>
        <authorList>
            <person name="Zhu J."/>
            <person name="Jiang F."/>
            <person name="Wang X."/>
            <person name="Yang P."/>
            <person name="Bao Y."/>
            <person name="Zhao W."/>
            <person name="Wang W."/>
            <person name="Lu H."/>
            <person name="Wang Q."/>
            <person name="Cui N."/>
            <person name="Li J."/>
            <person name="Chen X."/>
            <person name="Luo L."/>
            <person name="Yu J."/>
            <person name="Kang L."/>
            <person name="Cui F."/>
        </authorList>
    </citation>
    <scope>NUCLEOTIDE SEQUENCE [LARGE SCALE GENOMIC DNA]</scope>
    <source>
        <strain evidence="14">Lst14</strain>
    </source>
</reference>
<evidence type="ECO:0000313" key="15">
    <source>
        <dbReference type="Proteomes" id="UP000291343"/>
    </source>
</evidence>
<dbReference type="SUPFAM" id="SSF54171">
    <property type="entry name" value="DNA-binding domain"/>
    <property type="match status" value="1"/>
</dbReference>